<evidence type="ECO:0000256" key="2">
    <source>
        <dbReference type="SAM" id="SignalP"/>
    </source>
</evidence>
<dbReference type="EMBL" id="VIIS01001096">
    <property type="protein sequence ID" value="KAF0302096.1"/>
    <property type="molecule type" value="Genomic_DNA"/>
</dbReference>
<evidence type="ECO:0008006" key="6">
    <source>
        <dbReference type="Google" id="ProtNLM"/>
    </source>
</evidence>
<feature type="chain" id="PRO_5036168126" description="Ubiquinol-cytochrome-c reductase complex assembly factor 3" evidence="2">
    <location>
        <begin position="29"/>
        <end position="67"/>
    </location>
</feature>
<proteinExistence type="predicted"/>
<evidence type="ECO:0000313" key="4">
    <source>
        <dbReference type="EMBL" id="KAF0302096.1"/>
    </source>
</evidence>
<keyword evidence="5" id="KW-1185">Reference proteome</keyword>
<feature type="region of interest" description="Disordered" evidence="1">
    <location>
        <begin position="32"/>
        <end position="67"/>
    </location>
</feature>
<dbReference type="EMBL" id="VIIS01002073">
    <property type="protein sequence ID" value="KAF0288915.1"/>
    <property type="molecule type" value="Genomic_DNA"/>
</dbReference>
<feature type="compositionally biased region" description="Basic and acidic residues" evidence="1">
    <location>
        <begin position="57"/>
        <end position="67"/>
    </location>
</feature>
<comment type="caution">
    <text evidence="4">The sequence shown here is derived from an EMBL/GenBank/DDBJ whole genome shotgun (WGS) entry which is preliminary data.</text>
</comment>
<dbReference type="AlphaFoldDB" id="A0A6A4W465"/>
<reference evidence="4 5" key="1">
    <citation type="submission" date="2019-07" db="EMBL/GenBank/DDBJ databases">
        <title>Draft genome assembly of a fouling barnacle, Amphibalanus amphitrite (Darwin, 1854): The first reference genome for Thecostraca.</title>
        <authorList>
            <person name="Kim W."/>
        </authorList>
    </citation>
    <scope>NUCLEOTIDE SEQUENCE [LARGE SCALE GENOMIC DNA]</scope>
    <source>
        <strain evidence="4">SNU_AA5</strain>
        <tissue evidence="4">Soma without cirri and trophi</tissue>
    </source>
</reference>
<sequence>MSAALIKGLTHLVFWSGMGYMLMQVVTPSDDEIRKKLPGGQNSASSDPSHNKLVMEAMKRSAGVKDK</sequence>
<keyword evidence="2" id="KW-0732">Signal</keyword>
<accession>A0A6A4W465</accession>
<protein>
    <recommendedName>
        <fullName evidence="6">Ubiquinol-cytochrome-c reductase complex assembly factor 3</fullName>
    </recommendedName>
</protein>
<evidence type="ECO:0000313" key="5">
    <source>
        <dbReference type="Proteomes" id="UP000440578"/>
    </source>
</evidence>
<gene>
    <name evidence="3" type="ORF">FJT64_012721</name>
    <name evidence="4" type="ORF">FJT64_025808</name>
</gene>
<evidence type="ECO:0000313" key="3">
    <source>
        <dbReference type="EMBL" id="KAF0288915.1"/>
    </source>
</evidence>
<evidence type="ECO:0000256" key="1">
    <source>
        <dbReference type="SAM" id="MobiDB-lite"/>
    </source>
</evidence>
<dbReference type="Proteomes" id="UP000440578">
    <property type="component" value="Unassembled WGS sequence"/>
</dbReference>
<name>A0A6A4W465_AMPAM</name>
<feature type="signal peptide" evidence="2">
    <location>
        <begin position="1"/>
        <end position="28"/>
    </location>
</feature>
<organism evidence="4 5">
    <name type="scientific">Amphibalanus amphitrite</name>
    <name type="common">Striped barnacle</name>
    <name type="synonym">Balanus amphitrite</name>
    <dbReference type="NCBI Taxonomy" id="1232801"/>
    <lineage>
        <taxon>Eukaryota</taxon>
        <taxon>Metazoa</taxon>
        <taxon>Ecdysozoa</taxon>
        <taxon>Arthropoda</taxon>
        <taxon>Crustacea</taxon>
        <taxon>Multicrustacea</taxon>
        <taxon>Cirripedia</taxon>
        <taxon>Thoracica</taxon>
        <taxon>Thoracicalcarea</taxon>
        <taxon>Balanomorpha</taxon>
        <taxon>Balanoidea</taxon>
        <taxon>Balanidae</taxon>
        <taxon>Amphibalaninae</taxon>
        <taxon>Amphibalanus</taxon>
    </lineage>
</organism>